<dbReference type="OrthoDB" id="9810077at2"/>
<dbReference type="GO" id="GO:0005524">
    <property type="term" value="F:ATP binding"/>
    <property type="evidence" value="ECO:0007669"/>
    <property type="project" value="UniProtKB-KW"/>
</dbReference>
<dbReference type="PANTHER" id="PTHR42794">
    <property type="entry name" value="HEMIN IMPORT ATP-BINDING PROTEIN HMUV"/>
    <property type="match status" value="1"/>
</dbReference>
<dbReference type="GO" id="GO:0016887">
    <property type="term" value="F:ATP hydrolysis activity"/>
    <property type="evidence" value="ECO:0007669"/>
    <property type="project" value="InterPro"/>
</dbReference>
<dbReference type="PROSITE" id="PS50893">
    <property type="entry name" value="ABC_TRANSPORTER_2"/>
    <property type="match status" value="1"/>
</dbReference>
<dbReference type="RefSeq" id="WP_121938065.1">
    <property type="nucleotide sequence ID" value="NZ_REFR01000010.1"/>
</dbReference>
<evidence type="ECO:0000256" key="3">
    <source>
        <dbReference type="ARBA" id="ARBA00022840"/>
    </source>
</evidence>
<evidence type="ECO:0000256" key="2">
    <source>
        <dbReference type="ARBA" id="ARBA00022741"/>
    </source>
</evidence>
<dbReference type="FunCoup" id="A0A3M0CPC6">
    <property type="interactions" value="351"/>
</dbReference>
<comment type="function">
    <text evidence="5">Part of the ABC transporter complex HmuTUV involved in hemin import. Responsible for energy coupling to the transport system.</text>
</comment>
<sequence length="287" mass="29947">MNAPHAMGALAARDIIVSVDGTRLLDGVTCAAARGRVTGLIGPNGAGKSTLLRSFLRLQAVDSGQILFGDRDITTVPPHRLGRDFAYLAQGQTIHWPLSVEAVAALGRDAYHTPFARMDDEDQAAVAHALSATGLEALKARPVTSLSGGEKARALLARVLASEAGVILADEPVAALDPYHQLAIMELLHGLAHDGGDNDGGDNDGENNGGRSVVIVLHDLGLARRFCDDVILLHRGTVAASGPAQDIITPEHLEPVYRVRLDFAASGAVQPVARLDGTPDGQPDGAP</sequence>
<dbReference type="InterPro" id="IPR017871">
    <property type="entry name" value="ABC_transporter-like_CS"/>
</dbReference>
<dbReference type="PROSITE" id="PS00211">
    <property type="entry name" value="ABC_TRANSPORTER_1"/>
    <property type="match status" value="1"/>
</dbReference>
<proteinExistence type="predicted"/>
<dbReference type="EMBL" id="REFR01000010">
    <property type="protein sequence ID" value="RMB08729.1"/>
    <property type="molecule type" value="Genomic_DNA"/>
</dbReference>
<name>A0A3M0CPC6_9PROT</name>
<keyword evidence="1" id="KW-0813">Transport</keyword>
<accession>A0A3M0CPC6</accession>
<evidence type="ECO:0000256" key="1">
    <source>
        <dbReference type="ARBA" id="ARBA00022448"/>
    </source>
</evidence>
<evidence type="ECO:0000313" key="8">
    <source>
        <dbReference type="Proteomes" id="UP000271227"/>
    </source>
</evidence>
<reference evidence="7 8" key="1">
    <citation type="submission" date="2018-10" db="EMBL/GenBank/DDBJ databases">
        <title>Genomic Encyclopedia of Archaeal and Bacterial Type Strains, Phase II (KMG-II): from individual species to whole genera.</title>
        <authorList>
            <person name="Goeker M."/>
        </authorList>
    </citation>
    <scope>NUCLEOTIDE SEQUENCE [LARGE SCALE GENOMIC DNA]</scope>
    <source>
        <strain evidence="7 8">DSM 25217</strain>
    </source>
</reference>
<dbReference type="PANTHER" id="PTHR42794:SF1">
    <property type="entry name" value="HEMIN IMPORT ATP-BINDING PROTEIN HMUV"/>
    <property type="match status" value="1"/>
</dbReference>
<gene>
    <name evidence="7" type="ORF">BXY39_1368</name>
</gene>
<dbReference type="SMART" id="SM00382">
    <property type="entry name" value="AAA"/>
    <property type="match status" value="1"/>
</dbReference>
<feature type="domain" description="ABC transporter" evidence="6">
    <location>
        <begin position="10"/>
        <end position="260"/>
    </location>
</feature>
<keyword evidence="2" id="KW-0547">Nucleotide-binding</keyword>
<dbReference type="Proteomes" id="UP000271227">
    <property type="component" value="Unassembled WGS sequence"/>
</dbReference>
<evidence type="ECO:0000259" key="6">
    <source>
        <dbReference type="PROSITE" id="PS50893"/>
    </source>
</evidence>
<protein>
    <submittedName>
        <fullName evidence="7">Iron complex transport system ATP-binding protein</fullName>
    </submittedName>
</protein>
<dbReference type="InterPro" id="IPR003439">
    <property type="entry name" value="ABC_transporter-like_ATP-bd"/>
</dbReference>
<keyword evidence="8" id="KW-1185">Reference proteome</keyword>
<dbReference type="InterPro" id="IPR003593">
    <property type="entry name" value="AAA+_ATPase"/>
</dbReference>
<keyword evidence="4" id="KW-1278">Translocase</keyword>
<evidence type="ECO:0000256" key="5">
    <source>
        <dbReference type="ARBA" id="ARBA00037066"/>
    </source>
</evidence>
<organism evidence="7 8">
    <name type="scientific">Eilatimonas milleporae</name>
    <dbReference type="NCBI Taxonomy" id="911205"/>
    <lineage>
        <taxon>Bacteria</taxon>
        <taxon>Pseudomonadati</taxon>
        <taxon>Pseudomonadota</taxon>
        <taxon>Alphaproteobacteria</taxon>
        <taxon>Kordiimonadales</taxon>
        <taxon>Kordiimonadaceae</taxon>
        <taxon>Eilatimonas</taxon>
    </lineage>
</organism>
<dbReference type="AlphaFoldDB" id="A0A3M0CPC6"/>
<evidence type="ECO:0000256" key="4">
    <source>
        <dbReference type="ARBA" id="ARBA00022967"/>
    </source>
</evidence>
<dbReference type="InParanoid" id="A0A3M0CPC6"/>
<dbReference type="CDD" id="cd03214">
    <property type="entry name" value="ABC_Iron-Siderophores_B12_Hemin"/>
    <property type="match status" value="1"/>
</dbReference>
<comment type="caution">
    <text evidence="7">The sequence shown here is derived from an EMBL/GenBank/DDBJ whole genome shotgun (WGS) entry which is preliminary data.</text>
</comment>
<evidence type="ECO:0000313" key="7">
    <source>
        <dbReference type="EMBL" id="RMB08729.1"/>
    </source>
</evidence>
<keyword evidence="3 7" id="KW-0067">ATP-binding</keyword>
<dbReference type="InterPro" id="IPR027417">
    <property type="entry name" value="P-loop_NTPase"/>
</dbReference>
<dbReference type="Pfam" id="PF00005">
    <property type="entry name" value="ABC_tran"/>
    <property type="match status" value="1"/>
</dbReference>
<dbReference type="SUPFAM" id="SSF52540">
    <property type="entry name" value="P-loop containing nucleoside triphosphate hydrolases"/>
    <property type="match status" value="1"/>
</dbReference>
<dbReference type="Gene3D" id="3.40.50.300">
    <property type="entry name" value="P-loop containing nucleotide triphosphate hydrolases"/>
    <property type="match status" value="1"/>
</dbReference>